<keyword evidence="2" id="KW-1185">Reference proteome</keyword>
<protein>
    <submittedName>
        <fullName evidence="1">Uncharacterized protein</fullName>
    </submittedName>
</protein>
<comment type="caution">
    <text evidence="1">The sequence shown here is derived from an EMBL/GenBank/DDBJ whole genome shotgun (WGS) entry which is preliminary data.</text>
</comment>
<proteinExistence type="predicted"/>
<name>A0A1Q8YGQ4_9BURK</name>
<dbReference type="AlphaFoldDB" id="A0A1Q8YGQ4"/>
<organism evidence="1 2">
    <name type="scientific">Rhodoferax antarcticus ANT.BR</name>
    <dbReference type="NCBI Taxonomy" id="1111071"/>
    <lineage>
        <taxon>Bacteria</taxon>
        <taxon>Pseudomonadati</taxon>
        <taxon>Pseudomonadota</taxon>
        <taxon>Betaproteobacteria</taxon>
        <taxon>Burkholderiales</taxon>
        <taxon>Comamonadaceae</taxon>
        <taxon>Rhodoferax</taxon>
    </lineage>
</organism>
<reference evidence="1 2" key="1">
    <citation type="submission" date="2017-01" db="EMBL/GenBank/DDBJ databases">
        <title>Genome sequence of Rhodoferax antarcticus ANT.BR, a psychrophilic purple nonsulfur bacterium from an Antarctic microbial mat.</title>
        <authorList>
            <person name="Baker J."/>
            <person name="Riester C."/>
            <person name="Skinner B."/>
            <person name="Newell A."/>
            <person name="Swingley W."/>
            <person name="Madigan M."/>
            <person name="Jung D."/>
            <person name="Asao M."/>
            <person name="Chen M."/>
            <person name="Loughlin P."/>
            <person name="Pan H."/>
            <person name="Lin S."/>
            <person name="Li N."/>
            <person name="Shaw J."/>
            <person name="Prado M."/>
            <person name="Sherman C."/>
            <person name="Li X."/>
            <person name="Tang J."/>
            <person name="Blankenship R."/>
            <person name="Zhao T."/>
            <person name="Touchman J."/>
            <person name="Sattley M."/>
        </authorList>
    </citation>
    <scope>NUCLEOTIDE SEQUENCE [LARGE SCALE GENOMIC DNA]</scope>
    <source>
        <strain evidence="1 2">ANT.BR</strain>
    </source>
</reference>
<evidence type="ECO:0000313" key="2">
    <source>
        <dbReference type="Proteomes" id="UP000185911"/>
    </source>
</evidence>
<accession>A0A1Q8YGQ4</accession>
<evidence type="ECO:0000313" key="1">
    <source>
        <dbReference type="EMBL" id="OLP07244.1"/>
    </source>
</evidence>
<dbReference type="Proteomes" id="UP000185911">
    <property type="component" value="Unassembled WGS sequence"/>
</dbReference>
<dbReference type="EMBL" id="MSYM01000009">
    <property type="protein sequence ID" value="OLP07244.1"/>
    <property type="molecule type" value="Genomic_DNA"/>
</dbReference>
<sequence>MVVEKILEWVGSSKRDLMNFPEDVRRAMGYALGVAQLGAKHPSAKP</sequence>
<gene>
    <name evidence="1" type="ORF">BLL52_1531</name>
</gene>